<keyword evidence="3" id="KW-1185">Reference proteome</keyword>
<feature type="domain" description="Cupin type-2" evidence="1">
    <location>
        <begin position="37"/>
        <end position="108"/>
    </location>
</feature>
<evidence type="ECO:0000259" key="1">
    <source>
        <dbReference type="Pfam" id="PF07883"/>
    </source>
</evidence>
<organism evidence="2 3">
    <name type="scientific">Actinomadura harenae</name>
    <dbReference type="NCBI Taxonomy" id="2483351"/>
    <lineage>
        <taxon>Bacteria</taxon>
        <taxon>Bacillati</taxon>
        <taxon>Actinomycetota</taxon>
        <taxon>Actinomycetes</taxon>
        <taxon>Streptosporangiales</taxon>
        <taxon>Thermomonosporaceae</taxon>
        <taxon>Actinomadura</taxon>
    </lineage>
</organism>
<dbReference type="InterPro" id="IPR014710">
    <property type="entry name" value="RmlC-like_jellyroll"/>
</dbReference>
<dbReference type="SUPFAM" id="SSF51182">
    <property type="entry name" value="RmlC-like cupins"/>
    <property type="match status" value="1"/>
</dbReference>
<dbReference type="InterPro" id="IPR011051">
    <property type="entry name" value="RmlC_Cupin_sf"/>
</dbReference>
<reference evidence="2 3" key="1">
    <citation type="submission" date="2018-10" db="EMBL/GenBank/DDBJ databases">
        <title>Isolation from soil.</title>
        <authorList>
            <person name="Hu J."/>
        </authorList>
    </citation>
    <scope>NUCLEOTIDE SEQUENCE [LARGE SCALE GENOMIC DNA]</scope>
    <source>
        <strain evidence="2 3">NEAU-Ht49</strain>
    </source>
</reference>
<protein>
    <submittedName>
        <fullName evidence="2">Cupin domain-containing protein</fullName>
    </submittedName>
</protein>
<dbReference type="RefSeq" id="WP_122192726.1">
    <property type="nucleotide sequence ID" value="NZ_JBHSKC010000002.1"/>
</dbReference>
<dbReference type="InterPro" id="IPR013096">
    <property type="entry name" value="Cupin_2"/>
</dbReference>
<gene>
    <name evidence="2" type="ORF">EBO15_03055</name>
</gene>
<evidence type="ECO:0000313" key="3">
    <source>
        <dbReference type="Proteomes" id="UP000282674"/>
    </source>
</evidence>
<sequence length="127" mass="13836">MEKLQYSSARLTEEYGIRIGRWTQYAADRELPFDAMWCVIPPGGSSERDQHPEVELSVVASGSADYEAPGSGERTEAGQGAAVLLPSREPHVIHNRSDSEPLVLLSIYWMPEEAAPPGQAAPEEAGE</sequence>
<evidence type="ECO:0000313" key="2">
    <source>
        <dbReference type="EMBL" id="RMI47492.1"/>
    </source>
</evidence>
<name>A0A3M2MD70_9ACTN</name>
<dbReference type="Proteomes" id="UP000282674">
    <property type="component" value="Unassembled WGS sequence"/>
</dbReference>
<dbReference type="Gene3D" id="2.60.120.10">
    <property type="entry name" value="Jelly Rolls"/>
    <property type="match status" value="1"/>
</dbReference>
<proteinExistence type="predicted"/>
<dbReference type="EMBL" id="RFFG01000003">
    <property type="protein sequence ID" value="RMI47492.1"/>
    <property type="molecule type" value="Genomic_DNA"/>
</dbReference>
<comment type="caution">
    <text evidence="2">The sequence shown here is derived from an EMBL/GenBank/DDBJ whole genome shotgun (WGS) entry which is preliminary data.</text>
</comment>
<accession>A0A3M2MD70</accession>
<dbReference type="OrthoDB" id="3296127at2"/>
<dbReference type="Pfam" id="PF07883">
    <property type="entry name" value="Cupin_2"/>
    <property type="match status" value="1"/>
</dbReference>
<dbReference type="AlphaFoldDB" id="A0A3M2MD70"/>